<comment type="subcellular location">
    <subcellularLocation>
        <location evidence="1">Cytoplasm</location>
        <location evidence="1">Cytosol</location>
    </subcellularLocation>
</comment>
<dbReference type="KEGG" id="cari:FNU76_22595"/>
<dbReference type="EMBL" id="CP041730">
    <property type="protein sequence ID" value="QDQ28917.1"/>
    <property type="molecule type" value="Genomic_DNA"/>
</dbReference>
<dbReference type="Gene3D" id="1.20.58.380">
    <property type="entry name" value="Flagellar protein flit"/>
    <property type="match status" value="1"/>
</dbReference>
<organism evidence="6 7">
    <name type="scientific">Chitinimonas arctica</name>
    <dbReference type="NCBI Taxonomy" id="2594795"/>
    <lineage>
        <taxon>Bacteria</taxon>
        <taxon>Pseudomonadati</taxon>
        <taxon>Pseudomonadota</taxon>
        <taxon>Betaproteobacteria</taxon>
        <taxon>Neisseriales</taxon>
        <taxon>Chitinibacteraceae</taxon>
        <taxon>Chitinimonas</taxon>
    </lineage>
</organism>
<proteinExistence type="predicted"/>
<evidence type="ECO:0000313" key="7">
    <source>
        <dbReference type="Proteomes" id="UP000317550"/>
    </source>
</evidence>
<accession>A0A516SL80</accession>
<evidence type="ECO:0000256" key="1">
    <source>
        <dbReference type="ARBA" id="ARBA00004514"/>
    </source>
</evidence>
<keyword evidence="2" id="KW-0963">Cytoplasm</keyword>
<keyword evidence="7" id="KW-1185">Reference proteome</keyword>
<dbReference type="Proteomes" id="UP000317550">
    <property type="component" value="Chromosome"/>
</dbReference>
<sequence>MAVSELAQWQELHVALHKITLALLQLARQEAWDELLEAVPQQQAALQRLESSPVPVGVETELAKQMVALIQETDGANQEVVARLAAWRGEVSTILEEIDQTRVNGKKLVRAYGA</sequence>
<protein>
    <recommendedName>
        <fullName evidence="5">Flagellar protein FliT</fullName>
    </recommendedName>
</protein>
<evidence type="ECO:0000313" key="6">
    <source>
        <dbReference type="EMBL" id="QDQ28917.1"/>
    </source>
</evidence>
<dbReference type="AlphaFoldDB" id="A0A516SL80"/>
<keyword evidence="4" id="KW-0143">Chaperone</keyword>
<dbReference type="InterPro" id="IPR008622">
    <property type="entry name" value="FliT"/>
</dbReference>
<name>A0A516SL80_9NEIS</name>
<dbReference type="GO" id="GO:0044781">
    <property type="term" value="P:bacterial-type flagellum organization"/>
    <property type="evidence" value="ECO:0007669"/>
    <property type="project" value="UniProtKB-KW"/>
</dbReference>
<evidence type="ECO:0000256" key="3">
    <source>
        <dbReference type="ARBA" id="ARBA00022795"/>
    </source>
</evidence>
<keyword evidence="6" id="KW-0969">Cilium</keyword>
<dbReference type="OrthoDB" id="9925857at2"/>
<gene>
    <name evidence="6" type="ORF">FNU76_22595</name>
</gene>
<keyword evidence="3" id="KW-1005">Bacterial flagellum biogenesis</keyword>
<keyword evidence="6" id="KW-0282">Flagellum</keyword>
<keyword evidence="6" id="KW-0966">Cell projection</keyword>
<evidence type="ECO:0000256" key="2">
    <source>
        <dbReference type="ARBA" id="ARBA00022490"/>
    </source>
</evidence>
<evidence type="ECO:0000256" key="4">
    <source>
        <dbReference type="ARBA" id="ARBA00023186"/>
    </source>
</evidence>
<evidence type="ECO:0000256" key="5">
    <source>
        <dbReference type="ARBA" id="ARBA00093797"/>
    </source>
</evidence>
<dbReference type="Pfam" id="PF05400">
    <property type="entry name" value="FliT"/>
    <property type="match status" value="1"/>
</dbReference>
<reference evidence="7" key="1">
    <citation type="submission" date="2019-07" db="EMBL/GenBank/DDBJ databases">
        <title>Chitinimonas sp. nov., isolated from Ny-Alesund, arctica soil.</title>
        <authorList>
            <person name="Xu Q."/>
            <person name="Peng F."/>
        </authorList>
    </citation>
    <scope>NUCLEOTIDE SEQUENCE [LARGE SCALE GENOMIC DNA]</scope>
    <source>
        <strain evidence="7">R3-44</strain>
    </source>
</reference>